<dbReference type="Proteomes" id="UP001417504">
    <property type="component" value="Unassembled WGS sequence"/>
</dbReference>
<sequence length="602" mass="68873">MPEKGLNSVPLFISRPNSWFLRRFSIWAVSVFLGMLLVWCFDTSAISNGVEAWRNRRGYLTLQPILLKDFTQFHHQSLKPPNSTLPSQHFVSPNSTLVSIPNDNSSVVEQVLPVHKNLSWISVDSDPNFTSNLLSQWLAPGGEPCRDSKTSEIAIKGIDLRPLPLQLYTGEVHEFMIQALDDDGKPRCLGGDYFETDLSSQSWKSRPPIKDFSNGSYSIKLQVHPHFAGLYNLTIVLLFRRFEGLKLSPERFAYQKQLRNLSINFINDNSSSPTMPQLPELHLCKQMDFSRQIWSGRWTRHARNDNCPIDRDGRFRCLDHNHPCEKPWCEGSLGAIESNGWVYSAHCAFYMFPQLQAWNCLHNRWIFFWGDSNHVDSIRNLLNFVLGLPQIKSVPRRFDTNFTNPSNPSQSVRITSIFNGHYNDSLNYQGLHSLQDESYRDLITSYFSHPAAAPDTLVMNSGLHDGVHWRTVRAYAGGAEYAARFWAKLVESVRRRGLPEPVILYRSTVATGGYARRLAFNPQKMEAFNGILVEKLRRYGILGGFVDGFDMTFPWHFDNRCNDGVHYGRAPAKARWRDGEIGHQYFVDVMLGHVLLNALCAR</sequence>
<proteinExistence type="predicted"/>
<evidence type="ECO:0000313" key="2">
    <source>
        <dbReference type="EMBL" id="KAK9137186.1"/>
    </source>
</evidence>
<keyword evidence="3" id="KW-1185">Reference proteome</keyword>
<protein>
    <submittedName>
        <fullName evidence="2">Uncharacterized protein</fullName>
    </submittedName>
</protein>
<keyword evidence="1" id="KW-1133">Transmembrane helix</keyword>
<organism evidence="2 3">
    <name type="scientific">Stephania japonica</name>
    <dbReference type="NCBI Taxonomy" id="461633"/>
    <lineage>
        <taxon>Eukaryota</taxon>
        <taxon>Viridiplantae</taxon>
        <taxon>Streptophyta</taxon>
        <taxon>Embryophyta</taxon>
        <taxon>Tracheophyta</taxon>
        <taxon>Spermatophyta</taxon>
        <taxon>Magnoliopsida</taxon>
        <taxon>Ranunculales</taxon>
        <taxon>Menispermaceae</taxon>
        <taxon>Menispermoideae</taxon>
        <taxon>Cissampelideae</taxon>
        <taxon>Stephania</taxon>
    </lineage>
</organism>
<dbReference type="EMBL" id="JBBNAE010000003">
    <property type="protein sequence ID" value="KAK9137186.1"/>
    <property type="molecule type" value="Genomic_DNA"/>
</dbReference>
<keyword evidence="1" id="KW-0472">Membrane</keyword>
<dbReference type="PANTHER" id="PTHR35124:SF1">
    <property type="entry name" value="CYTOCHROME P450 FAMILY PROTEIN"/>
    <property type="match status" value="1"/>
</dbReference>
<reference evidence="2 3" key="1">
    <citation type="submission" date="2024-01" db="EMBL/GenBank/DDBJ databases">
        <title>Genome assemblies of Stephania.</title>
        <authorList>
            <person name="Yang L."/>
        </authorList>
    </citation>
    <scope>NUCLEOTIDE SEQUENCE [LARGE SCALE GENOMIC DNA]</scope>
    <source>
        <strain evidence="2">QJT</strain>
        <tissue evidence="2">Leaf</tissue>
    </source>
</reference>
<accession>A0AAP0PDV3</accession>
<dbReference type="PANTHER" id="PTHR35124">
    <property type="entry name" value="CYTOCHROME P450 FAMILY PROTEIN"/>
    <property type="match status" value="1"/>
</dbReference>
<feature type="transmembrane region" description="Helical" evidence="1">
    <location>
        <begin position="20"/>
        <end position="39"/>
    </location>
</feature>
<keyword evidence="1" id="KW-0812">Transmembrane</keyword>
<evidence type="ECO:0000256" key="1">
    <source>
        <dbReference type="SAM" id="Phobius"/>
    </source>
</evidence>
<evidence type="ECO:0000313" key="3">
    <source>
        <dbReference type="Proteomes" id="UP001417504"/>
    </source>
</evidence>
<name>A0AAP0PDV3_9MAGN</name>
<gene>
    <name evidence="2" type="ORF">Sjap_007780</name>
</gene>
<comment type="caution">
    <text evidence="2">The sequence shown here is derived from an EMBL/GenBank/DDBJ whole genome shotgun (WGS) entry which is preliminary data.</text>
</comment>
<dbReference type="AlphaFoldDB" id="A0AAP0PDV3"/>